<comment type="caution">
    <text evidence="3">The sequence shown here is derived from an EMBL/GenBank/DDBJ whole genome shotgun (WGS) entry which is preliminary data.</text>
</comment>
<gene>
    <name evidence="3" type="ORF">VIBNISOn1_1680032</name>
</gene>
<dbReference type="EMBL" id="CAOF01000077">
    <property type="protein sequence ID" value="CCO46154.1"/>
    <property type="molecule type" value="Genomic_DNA"/>
</dbReference>
<evidence type="ECO:0000256" key="2">
    <source>
        <dbReference type="ARBA" id="ARBA00093628"/>
    </source>
</evidence>
<proteinExistence type="inferred from homology"/>
<dbReference type="RefSeq" id="WP_022611381.1">
    <property type="nucleotide sequence ID" value="NZ_LK391965.1"/>
</dbReference>
<dbReference type="Proteomes" id="UP000018211">
    <property type="component" value="Unassembled WGS sequence"/>
</dbReference>
<reference evidence="3 4" key="1">
    <citation type="journal article" date="2013" name="ISME J.">
        <title>Comparative genomics of pathogenic lineages of Vibrio nigripulchritudo identifies virulence-associated traits.</title>
        <authorList>
            <person name="Goudenege D."/>
            <person name="Labreuche Y."/>
            <person name="Krin E."/>
            <person name="Ansquer D."/>
            <person name="Mangenot S."/>
            <person name="Calteau A."/>
            <person name="Medigue C."/>
            <person name="Mazel D."/>
            <person name="Polz M.F."/>
            <person name="Le Roux F."/>
        </authorList>
    </citation>
    <scope>NUCLEOTIDE SEQUENCE [LARGE SCALE GENOMIC DNA]</scope>
    <source>
        <strain evidence="3 4">SOn1</strain>
    </source>
</reference>
<sequence>MSDIEVRVGQKRFFDNKKFPRGFGKSGDFTLVEADLLTTYGETLNSLQHGELEPENSEEKHFLKVLENPGKAKTKLEKVWLKYHKIAYGRRTFHTLHTMSKHSEDEESDDVVTIDDE</sequence>
<evidence type="ECO:0000313" key="3">
    <source>
        <dbReference type="EMBL" id="CCO46154.1"/>
    </source>
</evidence>
<dbReference type="InterPro" id="IPR007335">
    <property type="entry name" value="DUF413"/>
</dbReference>
<protein>
    <recommendedName>
        <fullName evidence="2">Macrodomain Ori protein</fullName>
    </recommendedName>
</protein>
<accession>A0AAV2VND7</accession>
<name>A0AAV2VND7_9VIBR</name>
<evidence type="ECO:0000256" key="1">
    <source>
        <dbReference type="ARBA" id="ARBA00093464"/>
    </source>
</evidence>
<organism evidence="3 4">
    <name type="scientific">Vibrio nigripulchritudo SOn1</name>
    <dbReference type="NCBI Taxonomy" id="1238450"/>
    <lineage>
        <taxon>Bacteria</taxon>
        <taxon>Pseudomonadati</taxon>
        <taxon>Pseudomonadota</taxon>
        <taxon>Gammaproteobacteria</taxon>
        <taxon>Vibrionales</taxon>
        <taxon>Vibrionaceae</taxon>
        <taxon>Vibrio</taxon>
    </lineage>
</organism>
<evidence type="ECO:0000313" key="4">
    <source>
        <dbReference type="Proteomes" id="UP000018211"/>
    </source>
</evidence>
<dbReference type="Pfam" id="PF04219">
    <property type="entry name" value="DUF413"/>
    <property type="match status" value="1"/>
</dbReference>
<comment type="similarity">
    <text evidence="1">Belongs to the MaoP family.</text>
</comment>
<dbReference type="NCBIfam" id="NF008252">
    <property type="entry name" value="PRK11027.1-2"/>
    <property type="match status" value="1"/>
</dbReference>
<dbReference type="AlphaFoldDB" id="A0AAV2VND7"/>